<gene>
    <name evidence="1" type="ORF">Pint_30659</name>
</gene>
<dbReference type="EMBL" id="CM047750">
    <property type="protein sequence ID" value="KAJ0006920.1"/>
    <property type="molecule type" value="Genomic_DNA"/>
</dbReference>
<keyword evidence="2" id="KW-1185">Reference proteome</keyword>
<accession>A0ACC0WYZ8</accession>
<reference evidence="2" key="1">
    <citation type="journal article" date="2023" name="G3 (Bethesda)">
        <title>Genome assembly and association tests identify interacting loci associated with vigor, precocity, and sex in interspecific pistachio rootstocks.</title>
        <authorList>
            <person name="Palmer W."/>
            <person name="Jacygrad E."/>
            <person name="Sagayaradj S."/>
            <person name="Cavanaugh K."/>
            <person name="Han R."/>
            <person name="Bertier L."/>
            <person name="Beede B."/>
            <person name="Kafkas S."/>
            <person name="Golino D."/>
            <person name="Preece J."/>
            <person name="Michelmore R."/>
        </authorList>
    </citation>
    <scope>NUCLEOTIDE SEQUENCE [LARGE SCALE GENOMIC DNA]</scope>
</reference>
<organism evidence="1 2">
    <name type="scientific">Pistacia integerrima</name>
    <dbReference type="NCBI Taxonomy" id="434235"/>
    <lineage>
        <taxon>Eukaryota</taxon>
        <taxon>Viridiplantae</taxon>
        <taxon>Streptophyta</taxon>
        <taxon>Embryophyta</taxon>
        <taxon>Tracheophyta</taxon>
        <taxon>Spermatophyta</taxon>
        <taxon>Magnoliopsida</taxon>
        <taxon>eudicotyledons</taxon>
        <taxon>Gunneridae</taxon>
        <taxon>Pentapetalae</taxon>
        <taxon>rosids</taxon>
        <taxon>malvids</taxon>
        <taxon>Sapindales</taxon>
        <taxon>Anacardiaceae</taxon>
        <taxon>Pistacia</taxon>
    </lineage>
</organism>
<evidence type="ECO:0000313" key="2">
    <source>
        <dbReference type="Proteomes" id="UP001163603"/>
    </source>
</evidence>
<sequence length="177" mass="19725">MSHYSSLDTKGIVVLTDSLLLVIRSSVLDEDFLCEKKHDVSGKIGPYQTERIDFMKYGNNEMSNYVFEKPQSQKNRDSVEAAGTYNILGSSIIVIPDHSSLSIDCLLFIFKSDSPFQQHQISGNNDDFITSKRTGYPAVGRNFDFKKVITQPGWSYSEDAKDNLSLLSEESCSSSAG</sequence>
<name>A0ACC0WYZ8_9ROSI</name>
<proteinExistence type="predicted"/>
<protein>
    <submittedName>
        <fullName evidence="1">Uncharacterized protein</fullName>
    </submittedName>
</protein>
<evidence type="ECO:0000313" key="1">
    <source>
        <dbReference type="EMBL" id="KAJ0006920.1"/>
    </source>
</evidence>
<dbReference type="Proteomes" id="UP001163603">
    <property type="component" value="Chromosome 15"/>
</dbReference>
<comment type="caution">
    <text evidence="1">The sequence shown here is derived from an EMBL/GenBank/DDBJ whole genome shotgun (WGS) entry which is preliminary data.</text>
</comment>